<feature type="binding site" evidence="17">
    <location>
        <position position="73"/>
    </location>
    <ligand>
        <name>UDP-N-acetyl-alpha-D-glucosamine</name>
        <dbReference type="ChEBI" id="CHEBI:57705"/>
    </ligand>
</feature>
<dbReference type="CDD" id="cd03353">
    <property type="entry name" value="LbH_GlmU_C"/>
    <property type="match status" value="1"/>
</dbReference>
<dbReference type="Proteomes" id="UP000074119">
    <property type="component" value="Chromosome"/>
</dbReference>
<feature type="binding site" evidence="17">
    <location>
        <position position="368"/>
    </location>
    <ligand>
        <name>UDP-N-acetyl-alpha-D-glucosamine</name>
        <dbReference type="ChEBI" id="CHEBI:57705"/>
    </ligand>
</feature>
<feature type="binding site" evidence="17">
    <location>
        <position position="382"/>
    </location>
    <ligand>
        <name>acetyl-CoA</name>
        <dbReference type="ChEBI" id="CHEBI:57288"/>
    </ligand>
</feature>
<comment type="similarity">
    <text evidence="2 17">In the N-terminal section; belongs to the N-acetylglucosamine-1-phosphate uridyltransferase family.</text>
</comment>
<feature type="binding site" evidence="17">
    <location>
        <position position="171"/>
    </location>
    <ligand>
        <name>UDP-N-acetyl-alpha-D-glucosamine</name>
        <dbReference type="ChEBI" id="CHEBI:57705"/>
    </ligand>
</feature>
<feature type="binding site" evidence="17">
    <location>
        <begin position="388"/>
        <end position="389"/>
    </location>
    <ligand>
        <name>acetyl-CoA</name>
        <dbReference type="ChEBI" id="CHEBI:57288"/>
    </ligand>
</feature>
<reference evidence="20 21" key="1">
    <citation type="submission" date="2015-12" db="EMBL/GenBank/DDBJ databases">
        <authorList>
            <person name="Shamseldin A."/>
            <person name="Moawad H."/>
            <person name="Abd El-Rahim W.M."/>
            <person name="Sadowsky M.J."/>
        </authorList>
    </citation>
    <scope>NUCLEOTIDE SEQUENCE [LARGE SCALE GENOMIC DNA]</scope>
    <source>
        <strain evidence="20 21">SM2</strain>
    </source>
</reference>
<dbReference type="STRING" id="1470434.AZF00_18610"/>
<keyword evidence="11 17" id="KW-0511">Multifunctional enzyme</keyword>
<feature type="active site" description="Proton acceptor" evidence="17">
    <location>
        <position position="365"/>
    </location>
</feature>
<evidence type="ECO:0000256" key="2">
    <source>
        <dbReference type="ARBA" id="ARBA00007947"/>
    </source>
</evidence>
<dbReference type="UniPathway" id="UPA00113">
    <property type="reaction ID" value="UER00532"/>
</dbReference>
<comment type="cofactor">
    <cofactor evidence="17">
        <name>Mg(2+)</name>
        <dbReference type="ChEBI" id="CHEBI:18420"/>
    </cofactor>
    <text evidence="17">Binds 1 Mg(2+) ion per subunit.</text>
</comment>
<evidence type="ECO:0000256" key="17">
    <source>
        <dbReference type="HAMAP-Rule" id="MF_01631"/>
    </source>
</evidence>
<dbReference type="GO" id="GO:0003977">
    <property type="term" value="F:UDP-N-acetylglucosamine diphosphorylase activity"/>
    <property type="evidence" value="ECO:0007669"/>
    <property type="project" value="UniProtKB-UniRule"/>
</dbReference>
<dbReference type="Pfam" id="PF12804">
    <property type="entry name" value="NTP_transf_3"/>
    <property type="match status" value="1"/>
</dbReference>
<dbReference type="GO" id="GO:0006048">
    <property type="term" value="P:UDP-N-acetylglucosamine biosynthetic process"/>
    <property type="evidence" value="ECO:0007669"/>
    <property type="project" value="UniProtKB-UniPathway"/>
</dbReference>
<dbReference type="InterPro" id="IPR038009">
    <property type="entry name" value="GlmU_C_LbH"/>
</dbReference>
<evidence type="ECO:0000256" key="11">
    <source>
        <dbReference type="ARBA" id="ARBA00023268"/>
    </source>
</evidence>
<dbReference type="HAMAP" id="MF_01631">
    <property type="entry name" value="GlmU"/>
    <property type="match status" value="1"/>
</dbReference>
<evidence type="ECO:0000256" key="8">
    <source>
        <dbReference type="ARBA" id="ARBA00022842"/>
    </source>
</evidence>
<dbReference type="PANTHER" id="PTHR43584:SF3">
    <property type="entry name" value="BIFUNCTIONAL PROTEIN GLMU"/>
    <property type="match status" value="1"/>
</dbReference>
<feature type="binding site" evidence="17">
    <location>
        <position position="229"/>
    </location>
    <ligand>
        <name>UDP-N-acetyl-alpha-D-glucosamine</name>
        <dbReference type="ChEBI" id="CHEBI:57705"/>
    </ligand>
</feature>
<feature type="binding site" evidence="17">
    <location>
        <position position="353"/>
    </location>
    <ligand>
        <name>UDP-N-acetyl-alpha-D-glucosamine</name>
        <dbReference type="ChEBI" id="CHEBI:57705"/>
    </ligand>
</feature>
<evidence type="ECO:0000256" key="6">
    <source>
        <dbReference type="ARBA" id="ARBA00022723"/>
    </source>
</evidence>
<evidence type="ECO:0000259" key="19">
    <source>
        <dbReference type="Pfam" id="PF25087"/>
    </source>
</evidence>
<dbReference type="RefSeq" id="WP_062384755.1">
    <property type="nucleotide sequence ID" value="NZ_CP014544.1"/>
</dbReference>
<dbReference type="GO" id="GO:0009245">
    <property type="term" value="P:lipid A biosynthetic process"/>
    <property type="evidence" value="ECO:0007669"/>
    <property type="project" value="UniProtKB-UniRule"/>
</dbReference>
<dbReference type="KEGG" id="zal:AZF00_18610"/>
<keyword evidence="5 17" id="KW-0548">Nucleotidyltransferase</keyword>
<dbReference type="GO" id="GO:0000902">
    <property type="term" value="P:cell morphogenesis"/>
    <property type="evidence" value="ECO:0007669"/>
    <property type="project" value="UniProtKB-UniRule"/>
</dbReference>
<evidence type="ECO:0000256" key="3">
    <source>
        <dbReference type="ARBA" id="ARBA00022490"/>
    </source>
</evidence>
<dbReference type="EC" id="2.3.1.157" evidence="17"/>
<dbReference type="SUPFAM" id="SSF53448">
    <property type="entry name" value="Nucleotide-diphospho-sugar transferases"/>
    <property type="match status" value="1"/>
</dbReference>
<feature type="binding site" evidence="17">
    <location>
        <begin position="78"/>
        <end position="79"/>
    </location>
    <ligand>
        <name>UDP-N-acetyl-alpha-D-glucosamine</name>
        <dbReference type="ChEBI" id="CHEBI:57705"/>
    </ligand>
</feature>
<dbReference type="InterPro" id="IPR005882">
    <property type="entry name" value="Bifunctional_GlmU"/>
</dbReference>
<evidence type="ECO:0000313" key="20">
    <source>
        <dbReference type="EMBL" id="AMO70192.1"/>
    </source>
</evidence>
<comment type="function">
    <text evidence="16 17">Catalyzes the last two sequential reactions in the de novo biosynthetic pathway for UDP-N-acetylglucosamine (UDP-GlcNAc). The C-terminal domain catalyzes the transfer of acetyl group from acetyl coenzyme A to glucosamine-1-phosphate (GlcN-1-P) to produce N-acetylglucosamine-1-phosphate (GlcNAc-1-P), which is converted into UDP-GlcNAc by the transfer of uridine 5-monophosphate (from uridine 5-triphosphate), a reaction catalyzed by the N-terminal domain.</text>
</comment>
<evidence type="ECO:0000256" key="15">
    <source>
        <dbReference type="ARBA" id="ARBA00048493"/>
    </source>
</evidence>
<feature type="binding site" evidence="17">
    <location>
        <position position="442"/>
    </location>
    <ligand>
        <name>acetyl-CoA</name>
        <dbReference type="ChEBI" id="CHEBI:57288"/>
    </ligand>
</feature>
<comment type="similarity">
    <text evidence="1 17">In the C-terminal section; belongs to the transferase hexapeptide repeat family.</text>
</comment>
<evidence type="ECO:0000256" key="4">
    <source>
        <dbReference type="ARBA" id="ARBA00022679"/>
    </source>
</evidence>
<evidence type="ECO:0000256" key="14">
    <source>
        <dbReference type="ARBA" id="ARBA00048247"/>
    </source>
</evidence>
<evidence type="ECO:0000259" key="18">
    <source>
        <dbReference type="Pfam" id="PF12804"/>
    </source>
</evidence>
<feature type="binding site" evidence="17">
    <location>
        <position position="102"/>
    </location>
    <ligand>
        <name>Mg(2+)</name>
        <dbReference type="ChEBI" id="CHEBI:18420"/>
    </ligand>
</feature>
<protein>
    <recommendedName>
        <fullName evidence="17">Bifunctional protein GlmU</fullName>
    </recommendedName>
    <domain>
        <recommendedName>
            <fullName evidence="17">UDP-N-acetylglucosamine pyrophosphorylase</fullName>
            <ecNumber evidence="17">2.7.7.23</ecNumber>
        </recommendedName>
        <alternativeName>
            <fullName evidence="17">N-acetylglucosamine-1-phosphate uridyltransferase</fullName>
        </alternativeName>
    </domain>
    <domain>
        <recommendedName>
            <fullName evidence="17">Glucosamine-1-phosphate N-acetyltransferase</fullName>
            <ecNumber evidence="17">2.3.1.157</ecNumber>
        </recommendedName>
    </domain>
</protein>
<comment type="pathway">
    <text evidence="17">Nucleotide-sugar biosynthesis; UDP-N-acetyl-alpha-D-glucosamine biosynthesis; N-acetyl-alpha-D-glucosamine 1-phosphate from alpha-D-glucosamine 6-phosphate (route II): step 2/2.</text>
</comment>
<dbReference type="EMBL" id="CP014544">
    <property type="protein sequence ID" value="AMO70192.1"/>
    <property type="molecule type" value="Genomic_DNA"/>
</dbReference>
<keyword evidence="7 17" id="KW-0677">Repeat</keyword>
<dbReference type="InterPro" id="IPR029044">
    <property type="entry name" value="Nucleotide-diphossugar_trans"/>
</dbReference>
<feature type="binding site" evidence="17">
    <location>
        <position position="407"/>
    </location>
    <ligand>
        <name>acetyl-CoA</name>
        <dbReference type="ChEBI" id="CHEBI:57288"/>
    </ligand>
</feature>
<dbReference type="InterPro" id="IPR018357">
    <property type="entry name" value="Hexapep_transf_CS"/>
</dbReference>
<feature type="binding site" evidence="17">
    <location>
        <position position="425"/>
    </location>
    <ligand>
        <name>acetyl-CoA</name>
        <dbReference type="ChEBI" id="CHEBI:57288"/>
    </ligand>
</feature>
<feature type="binding site" evidence="17">
    <location>
        <begin position="8"/>
        <end position="11"/>
    </location>
    <ligand>
        <name>UDP-N-acetyl-alpha-D-glucosamine</name>
        <dbReference type="ChEBI" id="CHEBI:57705"/>
    </ligand>
</feature>
<feature type="region of interest" description="Linker" evidence="17">
    <location>
        <begin position="232"/>
        <end position="252"/>
    </location>
</feature>
<dbReference type="InterPro" id="IPR050065">
    <property type="entry name" value="GlmU-like"/>
</dbReference>
<evidence type="ECO:0000256" key="12">
    <source>
        <dbReference type="ARBA" id="ARBA00023315"/>
    </source>
</evidence>
<dbReference type="NCBIfam" id="TIGR01173">
    <property type="entry name" value="glmU"/>
    <property type="match status" value="1"/>
</dbReference>
<feature type="domain" description="Mannose-1-phosphate guanyltransferase C-terminal" evidence="19">
    <location>
        <begin position="267"/>
        <end position="355"/>
    </location>
</feature>
<comment type="pathway">
    <text evidence="17">Nucleotide-sugar biosynthesis; UDP-N-acetyl-alpha-D-glucosamine biosynthesis; UDP-N-acetyl-alpha-D-glucosamine from N-acetyl-alpha-D-glucosamine 1-phosphate: step 1/1.</text>
</comment>
<comment type="subunit">
    <text evidence="17">Homotrimer.</text>
</comment>
<dbReference type="UniPathway" id="UPA00973"/>
<dbReference type="CDD" id="cd02540">
    <property type="entry name" value="GT2_GlmU_N_bac"/>
    <property type="match status" value="1"/>
</dbReference>
<keyword evidence="4 17" id="KW-0808">Transferase</keyword>
<evidence type="ECO:0000256" key="10">
    <source>
        <dbReference type="ARBA" id="ARBA00022984"/>
    </source>
</evidence>
<comment type="subcellular location">
    <subcellularLocation>
        <location evidence="17">Cytoplasm</location>
    </subcellularLocation>
</comment>
<dbReference type="InterPro" id="IPR056729">
    <property type="entry name" value="GMPPB_C"/>
</dbReference>
<feature type="binding site" evidence="17">
    <location>
        <position position="229"/>
    </location>
    <ligand>
        <name>Mg(2+)</name>
        <dbReference type="ChEBI" id="CHEBI:18420"/>
    </ligand>
</feature>
<dbReference type="GO" id="GO:0000287">
    <property type="term" value="F:magnesium ion binding"/>
    <property type="evidence" value="ECO:0007669"/>
    <property type="project" value="UniProtKB-UniRule"/>
</dbReference>
<comment type="catalytic activity">
    <reaction evidence="15 17">
        <text>N-acetyl-alpha-D-glucosamine 1-phosphate + UTP + H(+) = UDP-N-acetyl-alpha-D-glucosamine + diphosphate</text>
        <dbReference type="Rhea" id="RHEA:13509"/>
        <dbReference type="ChEBI" id="CHEBI:15378"/>
        <dbReference type="ChEBI" id="CHEBI:33019"/>
        <dbReference type="ChEBI" id="CHEBI:46398"/>
        <dbReference type="ChEBI" id="CHEBI:57705"/>
        <dbReference type="ChEBI" id="CHEBI:57776"/>
        <dbReference type="EC" id="2.7.7.23"/>
    </reaction>
</comment>
<feature type="binding site" evidence="17">
    <location>
        <begin position="100"/>
        <end position="102"/>
    </location>
    <ligand>
        <name>UDP-N-acetyl-alpha-D-glucosamine</name>
        <dbReference type="ChEBI" id="CHEBI:57705"/>
    </ligand>
</feature>
<dbReference type="GO" id="GO:0016020">
    <property type="term" value="C:membrane"/>
    <property type="evidence" value="ECO:0007669"/>
    <property type="project" value="GOC"/>
</dbReference>
<sequence length="460" mass="48554">MILEVIILAAGQGSRMRSTLPKVLHPVAGKSMLSHVIDLATAVASDKTHVVIGHGADQVKSSIPNSTVQWALQSEQKGTGHAVAQALPAVSDDAQVLILYGDVPLTTPETIQKLVSTSANKANTEQVTLLTVELDDPNGYGRIIRNNSDQVTAIVEQKDASAAQLRISEVNTGIMCVSASALKRWLPKLSDNNAQGEYYLTDIIAMAVSDGVAIHVCQATEPMEVQGANNRIQLEELERFYQRRYADKLMLAGASLADASRIDVRGSLTTGNDVYIDINCVFEGEVTLGDGVRIGPNCHISDTKIASNAEIKANSVLEGAVVGADCSVGPFARLRPGTILAAEVKIGNFVETKKANIGIGSKVSHLSYIGDAEIGRDVNVGAGTITCNYDGVNKYKTTLADEVFVGSNTALVAPVSVGKAATIGAGSVITGNIADGELAVARSKQRNISGWQRPKKLARD</sequence>
<feature type="region of interest" description="Pyrophosphorylase" evidence="17">
    <location>
        <begin position="1"/>
        <end position="231"/>
    </location>
</feature>
<dbReference type="GO" id="GO:0071555">
    <property type="term" value="P:cell wall organization"/>
    <property type="evidence" value="ECO:0007669"/>
    <property type="project" value="UniProtKB-KW"/>
</dbReference>
<name>A0A127MAC1_9GAMM</name>
<evidence type="ECO:0000256" key="16">
    <source>
        <dbReference type="ARBA" id="ARBA00049628"/>
    </source>
</evidence>
<dbReference type="GO" id="GO:0009252">
    <property type="term" value="P:peptidoglycan biosynthetic process"/>
    <property type="evidence" value="ECO:0007669"/>
    <property type="project" value="UniProtKB-UniRule"/>
</dbReference>
<proteinExistence type="inferred from homology"/>
<feature type="binding site" evidence="17">
    <location>
        <position position="22"/>
    </location>
    <ligand>
        <name>UDP-N-acetyl-alpha-D-glucosamine</name>
        <dbReference type="ChEBI" id="CHEBI:57705"/>
    </ligand>
</feature>
<evidence type="ECO:0000256" key="1">
    <source>
        <dbReference type="ARBA" id="ARBA00007707"/>
    </source>
</evidence>
<feature type="binding site" evidence="17">
    <location>
        <position position="156"/>
    </location>
    <ligand>
        <name>UDP-N-acetyl-alpha-D-glucosamine</name>
        <dbReference type="ChEBI" id="CHEBI:57705"/>
    </ligand>
</feature>
<feature type="binding site" evidence="17">
    <location>
        <position position="379"/>
    </location>
    <ligand>
        <name>UDP-N-acetyl-alpha-D-glucosamine</name>
        <dbReference type="ChEBI" id="CHEBI:57705"/>
    </ligand>
</feature>
<dbReference type="PANTHER" id="PTHR43584">
    <property type="entry name" value="NUCLEOTIDYL TRANSFERASE"/>
    <property type="match status" value="1"/>
</dbReference>
<comment type="pathway">
    <text evidence="17">Bacterial outer membrane biogenesis; LPS lipid A biosynthesis.</text>
</comment>
<keyword evidence="3 17" id="KW-0963">Cytoplasm</keyword>
<evidence type="ECO:0000256" key="7">
    <source>
        <dbReference type="ARBA" id="ARBA00022737"/>
    </source>
</evidence>
<dbReference type="Gene3D" id="2.160.10.10">
    <property type="entry name" value="Hexapeptide repeat proteins"/>
    <property type="match status" value="1"/>
</dbReference>
<keyword evidence="9 17" id="KW-0133">Cell shape</keyword>
<feature type="region of interest" description="N-acetyltransferase" evidence="17">
    <location>
        <begin position="253"/>
        <end position="460"/>
    </location>
</feature>
<gene>
    <name evidence="17 20" type="primary">glmU</name>
    <name evidence="20" type="ORF">AZF00_18610</name>
</gene>
<feature type="binding site" evidence="17">
    <location>
        <position position="335"/>
    </location>
    <ligand>
        <name>UDP-N-acetyl-alpha-D-glucosamine</name>
        <dbReference type="ChEBI" id="CHEBI:57705"/>
    </ligand>
</feature>
<dbReference type="AlphaFoldDB" id="A0A127MAC1"/>
<comment type="catalytic activity">
    <reaction evidence="14 17">
        <text>alpha-D-glucosamine 1-phosphate + acetyl-CoA = N-acetyl-alpha-D-glucosamine 1-phosphate + CoA + H(+)</text>
        <dbReference type="Rhea" id="RHEA:13725"/>
        <dbReference type="ChEBI" id="CHEBI:15378"/>
        <dbReference type="ChEBI" id="CHEBI:57287"/>
        <dbReference type="ChEBI" id="CHEBI:57288"/>
        <dbReference type="ChEBI" id="CHEBI:57776"/>
        <dbReference type="ChEBI" id="CHEBI:58516"/>
        <dbReference type="EC" id="2.3.1.157"/>
    </reaction>
</comment>
<accession>A0A127MAC1</accession>
<keyword evidence="10 17" id="KW-0573">Peptidoglycan synthesis</keyword>
<dbReference type="PROSITE" id="PS00101">
    <property type="entry name" value="HEXAPEP_TRANSFERASES"/>
    <property type="match status" value="1"/>
</dbReference>
<evidence type="ECO:0000313" key="21">
    <source>
        <dbReference type="Proteomes" id="UP000074119"/>
    </source>
</evidence>
<dbReference type="GO" id="GO:0019134">
    <property type="term" value="F:glucosamine-1-phosphate N-acetyltransferase activity"/>
    <property type="evidence" value="ECO:0007669"/>
    <property type="project" value="UniProtKB-UniRule"/>
</dbReference>
<keyword evidence="13 17" id="KW-0961">Cell wall biogenesis/degradation</keyword>
<feature type="domain" description="MobA-like NTP transferase" evidence="18">
    <location>
        <begin position="5"/>
        <end position="120"/>
    </location>
</feature>
<dbReference type="GO" id="GO:0005737">
    <property type="term" value="C:cytoplasm"/>
    <property type="evidence" value="ECO:0007669"/>
    <property type="project" value="UniProtKB-SubCell"/>
</dbReference>
<evidence type="ECO:0000256" key="5">
    <source>
        <dbReference type="ARBA" id="ARBA00022695"/>
    </source>
</evidence>
<dbReference type="GO" id="GO:0008360">
    <property type="term" value="P:regulation of cell shape"/>
    <property type="evidence" value="ECO:0007669"/>
    <property type="project" value="UniProtKB-KW"/>
</dbReference>
<dbReference type="InterPro" id="IPR011004">
    <property type="entry name" value="Trimer_LpxA-like_sf"/>
</dbReference>
<keyword evidence="8 17" id="KW-0460">Magnesium</keyword>
<feature type="binding site" evidence="17">
    <location>
        <position position="141"/>
    </location>
    <ligand>
        <name>UDP-N-acetyl-alpha-D-glucosamine</name>
        <dbReference type="ChEBI" id="CHEBI:57705"/>
    </ligand>
</feature>
<dbReference type="InterPro" id="IPR025877">
    <property type="entry name" value="MobA-like_NTP_Trfase"/>
</dbReference>
<dbReference type="Gene3D" id="3.90.550.10">
    <property type="entry name" value="Spore Coat Polysaccharide Biosynthesis Protein SpsA, Chain A"/>
    <property type="match status" value="1"/>
</dbReference>
<dbReference type="SUPFAM" id="SSF51161">
    <property type="entry name" value="Trimeric LpxA-like enzymes"/>
    <property type="match status" value="1"/>
</dbReference>
<dbReference type="Pfam" id="PF25087">
    <property type="entry name" value="GMPPB_C"/>
    <property type="match status" value="1"/>
</dbReference>
<keyword evidence="12 17" id="KW-0012">Acyltransferase</keyword>
<dbReference type="EC" id="2.7.7.23" evidence="17"/>
<evidence type="ECO:0000256" key="9">
    <source>
        <dbReference type="ARBA" id="ARBA00022960"/>
    </source>
</evidence>
<organism evidence="20 21">
    <name type="scientific">Zhongshania aliphaticivorans</name>
    <dbReference type="NCBI Taxonomy" id="1470434"/>
    <lineage>
        <taxon>Bacteria</taxon>
        <taxon>Pseudomonadati</taxon>
        <taxon>Pseudomonadota</taxon>
        <taxon>Gammaproteobacteria</taxon>
        <taxon>Cellvibrionales</taxon>
        <taxon>Spongiibacteraceae</taxon>
        <taxon>Zhongshania</taxon>
    </lineage>
</organism>
<keyword evidence="6 17" id="KW-0479">Metal-binding</keyword>
<evidence type="ECO:0000256" key="13">
    <source>
        <dbReference type="ARBA" id="ARBA00023316"/>
    </source>
</evidence>